<reference evidence="1" key="1">
    <citation type="submission" date="2020-07" db="EMBL/GenBank/DDBJ databases">
        <title>Multicomponent nature underlies the extraordinary mechanical properties of spider dragline silk.</title>
        <authorList>
            <person name="Kono N."/>
            <person name="Nakamura H."/>
            <person name="Mori M."/>
            <person name="Yoshida Y."/>
            <person name="Ohtoshi R."/>
            <person name="Malay A.D."/>
            <person name="Moran D.A.P."/>
            <person name="Tomita M."/>
            <person name="Numata K."/>
            <person name="Arakawa K."/>
        </authorList>
    </citation>
    <scope>NUCLEOTIDE SEQUENCE</scope>
</reference>
<name>A0A8X6J5C2_TRICU</name>
<evidence type="ECO:0000313" key="2">
    <source>
        <dbReference type="Proteomes" id="UP000887116"/>
    </source>
</evidence>
<organism evidence="1 2">
    <name type="scientific">Trichonephila clavata</name>
    <name type="common">Joro spider</name>
    <name type="synonym">Nephila clavata</name>
    <dbReference type="NCBI Taxonomy" id="2740835"/>
    <lineage>
        <taxon>Eukaryota</taxon>
        <taxon>Metazoa</taxon>
        <taxon>Ecdysozoa</taxon>
        <taxon>Arthropoda</taxon>
        <taxon>Chelicerata</taxon>
        <taxon>Arachnida</taxon>
        <taxon>Araneae</taxon>
        <taxon>Araneomorphae</taxon>
        <taxon>Entelegynae</taxon>
        <taxon>Araneoidea</taxon>
        <taxon>Nephilidae</taxon>
        <taxon>Trichonephila</taxon>
    </lineage>
</organism>
<evidence type="ECO:0000313" key="1">
    <source>
        <dbReference type="EMBL" id="GFR20805.1"/>
    </source>
</evidence>
<gene>
    <name evidence="1" type="ORF">TNCT_548481</name>
</gene>
<keyword evidence="2" id="KW-1185">Reference proteome</keyword>
<comment type="caution">
    <text evidence="1">The sequence shown here is derived from an EMBL/GenBank/DDBJ whole genome shotgun (WGS) entry which is preliminary data.</text>
</comment>
<dbReference type="Proteomes" id="UP000887116">
    <property type="component" value="Unassembled WGS sequence"/>
</dbReference>
<sequence length="80" mass="9691">MQQSLKFQLRLAILYANKCCDALYTLFRREWYYFLFRERNHDAERRTKMKLHLEEDLTNLSSQRAILVMRSSQDTPDGIC</sequence>
<dbReference type="EMBL" id="BMAO01008092">
    <property type="protein sequence ID" value="GFR20805.1"/>
    <property type="molecule type" value="Genomic_DNA"/>
</dbReference>
<accession>A0A8X6J5C2</accession>
<proteinExistence type="predicted"/>
<protein>
    <submittedName>
        <fullName evidence="1">Uncharacterized protein</fullName>
    </submittedName>
</protein>
<dbReference type="AlphaFoldDB" id="A0A8X6J5C2"/>